<keyword evidence="2" id="KW-1185">Reference proteome</keyword>
<evidence type="ECO:0000259" key="1">
    <source>
        <dbReference type="PROSITE" id="PS50222"/>
    </source>
</evidence>
<dbReference type="SUPFAM" id="SSF47473">
    <property type="entry name" value="EF-hand"/>
    <property type="match status" value="1"/>
</dbReference>
<accession>A0ABM1M6S3</accession>
<dbReference type="GeneID" id="108558001"/>
<gene>
    <name evidence="3" type="primary">LOC108558001</name>
</gene>
<dbReference type="RefSeq" id="XP_017770273.1">
    <property type="nucleotide sequence ID" value="XM_017914784.1"/>
</dbReference>
<reference evidence="3" key="1">
    <citation type="submission" date="2025-08" db="UniProtKB">
        <authorList>
            <consortium name="RefSeq"/>
        </authorList>
    </citation>
    <scope>IDENTIFICATION</scope>
    <source>
        <tissue evidence="3">Whole Larva</tissue>
    </source>
</reference>
<dbReference type="PROSITE" id="PS50222">
    <property type="entry name" value="EF_HAND_2"/>
    <property type="match status" value="2"/>
</dbReference>
<evidence type="ECO:0000313" key="2">
    <source>
        <dbReference type="Proteomes" id="UP000695000"/>
    </source>
</evidence>
<dbReference type="Pfam" id="PF13499">
    <property type="entry name" value="EF-hand_7"/>
    <property type="match status" value="1"/>
</dbReference>
<sequence length="200" mass="22692">MDEDEEEIIVPINNDLEKKIAETFDIFDHSGMRTVDAREVGTIVRALGCCPTEAEVQELVLQMEDANNPGSIHLINFLPVIAKVISEHKFEPESPAKLLEAFHILDPDGHGYITKEHMSTIITQDGEPFTQDELDEMLEIAIDPHSQTIPYEYYINQLMHEPEGEDNIYVLGDRIEGEKPPPPPPPKRFSQIFAEMQSQL</sequence>
<proteinExistence type="predicted"/>
<dbReference type="InterPro" id="IPR011992">
    <property type="entry name" value="EF-hand-dom_pair"/>
</dbReference>
<organism evidence="2 3">
    <name type="scientific">Nicrophorus vespilloides</name>
    <name type="common">Boreal carrion beetle</name>
    <dbReference type="NCBI Taxonomy" id="110193"/>
    <lineage>
        <taxon>Eukaryota</taxon>
        <taxon>Metazoa</taxon>
        <taxon>Ecdysozoa</taxon>
        <taxon>Arthropoda</taxon>
        <taxon>Hexapoda</taxon>
        <taxon>Insecta</taxon>
        <taxon>Pterygota</taxon>
        <taxon>Neoptera</taxon>
        <taxon>Endopterygota</taxon>
        <taxon>Coleoptera</taxon>
        <taxon>Polyphaga</taxon>
        <taxon>Staphyliniformia</taxon>
        <taxon>Silphidae</taxon>
        <taxon>Nicrophorinae</taxon>
        <taxon>Nicrophorus</taxon>
    </lineage>
</organism>
<dbReference type="InterPro" id="IPR002048">
    <property type="entry name" value="EF_hand_dom"/>
</dbReference>
<evidence type="ECO:0000313" key="3">
    <source>
        <dbReference type="RefSeq" id="XP_017770273.1"/>
    </source>
</evidence>
<feature type="domain" description="EF-hand" evidence="1">
    <location>
        <begin position="93"/>
        <end position="128"/>
    </location>
</feature>
<dbReference type="Gene3D" id="1.10.238.10">
    <property type="entry name" value="EF-hand"/>
    <property type="match status" value="2"/>
</dbReference>
<name>A0ABM1M6S3_NICVS</name>
<protein>
    <submittedName>
        <fullName evidence="3">EF-hand calcium-binding domain-containing protein 2 isoform X2</fullName>
    </submittedName>
</protein>
<feature type="domain" description="EF-hand" evidence="1">
    <location>
        <begin position="15"/>
        <end position="50"/>
    </location>
</feature>
<dbReference type="PANTHER" id="PTHR46763:SF1">
    <property type="entry name" value="DYNEIN REGULATORY COMPLEX PROTEIN 8"/>
    <property type="match status" value="1"/>
</dbReference>
<dbReference type="PANTHER" id="PTHR46763">
    <property type="entry name" value="DYNEIN REGULATORY COMPLEX PROTEIN 8"/>
    <property type="match status" value="1"/>
</dbReference>
<dbReference type="Proteomes" id="UP000695000">
    <property type="component" value="Unplaced"/>
</dbReference>